<keyword evidence="6" id="KW-0699">rRNA-binding</keyword>
<keyword evidence="5 6" id="KW-0342">GTP-binding</keyword>
<dbReference type="GO" id="GO:0005886">
    <property type="term" value="C:plasma membrane"/>
    <property type="evidence" value="ECO:0007669"/>
    <property type="project" value="UniProtKB-SubCell"/>
</dbReference>
<dbReference type="GO" id="GO:0003700">
    <property type="term" value="F:DNA-binding transcription factor activity"/>
    <property type="evidence" value="ECO:0007669"/>
    <property type="project" value="InterPro"/>
</dbReference>
<comment type="function">
    <text evidence="6">An essential GTPase that binds both GDP and GTP, with rapid nucleotide exchange. Plays a role in 16S rRNA processing and 30S ribosomal subunit biogenesis and possibly also in cell cycle regulation and energy metabolism.</text>
</comment>
<dbReference type="NCBIfam" id="NF000908">
    <property type="entry name" value="PRK00089.1"/>
    <property type="match status" value="1"/>
</dbReference>
<comment type="subunit">
    <text evidence="6">Monomer.</text>
</comment>
<dbReference type="InterPro" id="IPR030388">
    <property type="entry name" value="G_ERA_dom"/>
</dbReference>
<dbReference type="SUPFAM" id="SSF52540">
    <property type="entry name" value="P-loop containing nucleoside triphosphate hydrolases"/>
    <property type="match status" value="1"/>
</dbReference>
<feature type="region of interest" description="G5" evidence="7">
    <location>
        <begin position="152"/>
        <end position="154"/>
    </location>
</feature>
<dbReference type="GO" id="GO:0005525">
    <property type="term" value="F:GTP binding"/>
    <property type="evidence" value="ECO:0007669"/>
    <property type="project" value="UniProtKB-UniRule"/>
</dbReference>
<comment type="caution">
    <text evidence="12">The sequence shown here is derived from an EMBL/GenBank/DDBJ whole genome shotgun (WGS) entry which is preliminary data.</text>
</comment>
<keyword evidence="3 6" id="KW-0547">Nucleotide-binding</keyword>
<feature type="binding site" evidence="6">
    <location>
        <begin position="14"/>
        <end position="21"/>
    </location>
    <ligand>
        <name>GTP</name>
        <dbReference type="ChEBI" id="CHEBI:37565"/>
    </ligand>
</feature>
<name>A0A3D5QE13_FLESI</name>
<protein>
    <recommendedName>
        <fullName evidence="2 6">GTPase Era</fullName>
    </recommendedName>
</protein>
<evidence type="ECO:0000313" key="13">
    <source>
        <dbReference type="Proteomes" id="UP000262325"/>
    </source>
</evidence>
<dbReference type="InterPro" id="IPR015946">
    <property type="entry name" value="KH_dom-like_a/b"/>
</dbReference>
<feature type="region of interest" description="G3" evidence="7">
    <location>
        <begin position="61"/>
        <end position="64"/>
    </location>
</feature>
<accession>A0A3D5QE13</accession>
<dbReference type="InterPro" id="IPR013524">
    <property type="entry name" value="Runt_dom"/>
</dbReference>
<dbReference type="Gene3D" id="3.30.300.20">
    <property type="match status" value="1"/>
</dbReference>
<evidence type="ECO:0000259" key="10">
    <source>
        <dbReference type="PROSITE" id="PS51062"/>
    </source>
</evidence>
<dbReference type="AlphaFoldDB" id="A0A3D5QE13"/>
<reference evidence="12 13" key="1">
    <citation type="journal article" date="2018" name="Nat. Biotechnol.">
        <title>A standardized bacterial taxonomy based on genome phylogeny substantially revises the tree of life.</title>
        <authorList>
            <person name="Parks D.H."/>
            <person name="Chuvochina M."/>
            <person name="Waite D.W."/>
            <person name="Rinke C."/>
            <person name="Skarshewski A."/>
            <person name="Chaumeil P.A."/>
            <person name="Hugenholtz P."/>
        </authorList>
    </citation>
    <scope>NUCLEOTIDE SEQUENCE [LARGE SCALE GENOMIC DNA]</scope>
    <source>
        <strain evidence="12">UBA8672</strain>
    </source>
</reference>
<evidence type="ECO:0000256" key="4">
    <source>
        <dbReference type="ARBA" id="ARBA00022884"/>
    </source>
</evidence>
<dbReference type="GO" id="GO:0000028">
    <property type="term" value="P:ribosomal small subunit assembly"/>
    <property type="evidence" value="ECO:0007669"/>
    <property type="project" value="TreeGrafter"/>
</dbReference>
<dbReference type="EMBL" id="DPPF01000155">
    <property type="protein sequence ID" value="HCW93519.1"/>
    <property type="molecule type" value="Genomic_DNA"/>
</dbReference>
<evidence type="ECO:0000259" key="9">
    <source>
        <dbReference type="PROSITE" id="PS50823"/>
    </source>
</evidence>
<dbReference type="PANTHER" id="PTHR42698">
    <property type="entry name" value="GTPASE ERA"/>
    <property type="match status" value="1"/>
</dbReference>
<dbReference type="InterPro" id="IPR005662">
    <property type="entry name" value="GTPase_Era-like"/>
</dbReference>
<evidence type="ECO:0000256" key="6">
    <source>
        <dbReference type="HAMAP-Rule" id="MF_00367"/>
    </source>
</evidence>
<dbReference type="NCBIfam" id="TIGR00436">
    <property type="entry name" value="era"/>
    <property type="match status" value="1"/>
</dbReference>
<dbReference type="InterPro" id="IPR005225">
    <property type="entry name" value="Small_GTP-bd"/>
</dbReference>
<evidence type="ECO:0000256" key="5">
    <source>
        <dbReference type="ARBA" id="ARBA00023134"/>
    </source>
</evidence>
<dbReference type="GO" id="GO:0003677">
    <property type="term" value="F:DNA binding"/>
    <property type="evidence" value="ECO:0007669"/>
    <property type="project" value="InterPro"/>
</dbReference>
<organism evidence="12 13">
    <name type="scientific">Flexistipes sinusarabici</name>
    <dbReference type="NCBI Taxonomy" id="2352"/>
    <lineage>
        <taxon>Bacteria</taxon>
        <taxon>Pseudomonadati</taxon>
        <taxon>Deferribacterota</taxon>
        <taxon>Deferribacteres</taxon>
        <taxon>Deferribacterales</taxon>
        <taxon>Flexistipitaceae</taxon>
        <taxon>Flexistipes</taxon>
    </lineage>
</organism>
<evidence type="ECO:0000256" key="7">
    <source>
        <dbReference type="PROSITE-ProRule" id="PRU01050"/>
    </source>
</evidence>
<dbReference type="InterPro" id="IPR027417">
    <property type="entry name" value="P-loop_NTPase"/>
</dbReference>
<dbReference type="PROSITE" id="PS51713">
    <property type="entry name" value="G_ERA"/>
    <property type="match status" value="1"/>
</dbReference>
<evidence type="ECO:0000256" key="1">
    <source>
        <dbReference type="ARBA" id="ARBA00007921"/>
    </source>
</evidence>
<feature type="region of interest" description="G1" evidence="7">
    <location>
        <begin position="14"/>
        <end position="21"/>
    </location>
</feature>
<dbReference type="PROSITE" id="PS50823">
    <property type="entry name" value="KH_TYPE_2"/>
    <property type="match status" value="1"/>
</dbReference>
<feature type="domain" description="Era-type G" evidence="11">
    <location>
        <begin position="6"/>
        <end position="174"/>
    </location>
</feature>
<evidence type="ECO:0000256" key="2">
    <source>
        <dbReference type="ARBA" id="ARBA00020484"/>
    </source>
</evidence>
<evidence type="ECO:0000256" key="8">
    <source>
        <dbReference type="RuleBase" id="RU003761"/>
    </source>
</evidence>
<feature type="domain" description="Runt" evidence="10">
    <location>
        <begin position="1"/>
        <end position="54"/>
    </location>
</feature>
<dbReference type="Gene3D" id="3.40.50.300">
    <property type="entry name" value="P-loop containing nucleotide triphosphate hydrolases"/>
    <property type="match status" value="1"/>
</dbReference>
<dbReference type="HAMAP" id="MF_00367">
    <property type="entry name" value="GTPase_Era"/>
    <property type="match status" value="1"/>
</dbReference>
<evidence type="ECO:0000313" key="12">
    <source>
        <dbReference type="EMBL" id="HCW93519.1"/>
    </source>
</evidence>
<gene>
    <name evidence="6" type="primary">era</name>
    <name evidence="12" type="ORF">DHM44_07535</name>
</gene>
<dbReference type="InterPro" id="IPR004044">
    <property type="entry name" value="KH_dom_type_2"/>
</dbReference>
<evidence type="ECO:0000256" key="3">
    <source>
        <dbReference type="ARBA" id="ARBA00022741"/>
    </source>
</evidence>
<dbReference type="Pfam" id="PF07650">
    <property type="entry name" value="KH_2"/>
    <property type="match status" value="1"/>
</dbReference>
<feature type="region of interest" description="G4" evidence="7">
    <location>
        <begin position="123"/>
        <end position="126"/>
    </location>
</feature>
<dbReference type="CDD" id="cd22534">
    <property type="entry name" value="KH-II_Era"/>
    <property type="match status" value="1"/>
</dbReference>
<dbReference type="InterPro" id="IPR006073">
    <property type="entry name" value="GTP-bd"/>
</dbReference>
<keyword evidence="6" id="KW-0690">Ribosome biogenesis</keyword>
<feature type="region of interest" description="G2" evidence="7">
    <location>
        <begin position="40"/>
        <end position="44"/>
    </location>
</feature>
<dbReference type="NCBIfam" id="TIGR00231">
    <property type="entry name" value="small_GTP"/>
    <property type="match status" value="1"/>
</dbReference>
<dbReference type="GO" id="GO:0005829">
    <property type="term" value="C:cytosol"/>
    <property type="evidence" value="ECO:0007669"/>
    <property type="project" value="TreeGrafter"/>
</dbReference>
<dbReference type="GO" id="GO:0003924">
    <property type="term" value="F:GTPase activity"/>
    <property type="evidence" value="ECO:0007669"/>
    <property type="project" value="UniProtKB-UniRule"/>
</dbReference>
<comment type="similarity">
    <text evidence="1 6 7 8">Belongs to the TRAFAC class TrmE-Era-EngA-EngB-Septin-like GTPase superfamily. Era GTPase family.</text>
</comment>
<feature type="binding site" evidence="6">
    <location>
        <begin position="123"/>
        <end position="126"/>
    </location>
    <ligand>
        <name>GTP</name>
        <dbReference type="ChEBI" id="CHEBI:37565"/>
    </ligand>
</feature>
<dbReference type="InterPro" id="IPR009019">
    <property type="entry name" value="KH_sf_prok-type"/>
</dbReference>
<dbReference type="PROSITE" id="PS51062">
    <property type="entry name" value="RUNT"/>
    <property type="match status" value="1"/>
</dbReference>
<dbReference type="Proteomes" id="UP000262325">
    <property type="component" value="Unassembled WGS sequence"/>
</dbReference>
<dbReference type="GO" id="GO:0043024">
    <property type="term" value="F:ribosomal small subunit binding"/>
    <property type="evidence" value="ECO:0007669"/>
    <property type="project" value="TreeGrafter"/>
</dbReference>
<dbReference type="GO" id="GO:0070181">
    <property type="term" value="F:small ribosomal subunit rRNA binding"/>
    <property type="evidence" value="ECO:0007669"/>
    <property type="project" value="UniProtKB-UniRule"/>
</dbReference>
<keyword evidence="4 6" id="KW-0694">RNA-binding</keyword>
<dbReference type="CDD" id="cd04163">
    <property type="entry name" value="Era"/>
    <property type="match status" value="1"/>
</dbReference>
<keyword evidence="6" id="KW-0472">Membrane</keyword>
<proteinExistence type="inferred from homology"/>
<dbReference type="SUPFAM" id="SSF54814">
    <property type="entry name" value="Prokaryotic type KH domain (KH-domain type II)"/>
    <property type="match status" value="1"/>
</dbReference>
<keyword evidence="6" id="KW-1003">Cell membrane</keyword>
<evidence type="ECO:0000259" key="11">
    <source>
        <dbReference type="PROSITE" id="PS51713"/>
    </source>
</evidence>
<comment type="subcellular location">
    <subcellularLocation>
        <location evidence="6">Cytoplasm</location>
    </subcellularLocation>
    <subcellularLocation>
        <location evidence="6">Cell membrane</location>
        <topology evidence="6">Peripheral membrane protein</topology>
    </subcellularLocation>
</comment>
<dbReference type="Pfam" id="PF01926">
    <property type="entry name" value="MMR_HSR1"/>
    <property type="match status" value="1"/>
</dbReference>
<feature type="domain" description="KH type-2" evidence="9">
    <location>
        <begin position="204"/>
        <end position="280"/>
    </location>
</feature>
<feature type="binding site" evidence="6">
    <location>
        <begin position="61"/>
        <end position="65"/>
    </location>
    <ligand>
        <name>GTP</name>
        <dbReference type="ChEBI" id="CHEBI:37565"/>
    </ligand>
</feature>
<dbReference type="PANTHER" id="PTHR42698:SF1">
    <property type="entry name" value="GTPASE ERA, MITOCHONDRIAL"/>
    <property type="match status" value="1"/>
</dbReference>
<keyword evidence="6" id="KW-0963">Cytoplasm</keyword>
<sequence>MNDMSKFGVVTIIGRPNVGKSTLLNYILGEKITIISSKPNTTRTVVKGIKTTKDYQAVFVDTPGIHNARDKINRLMVDQAVSSLSMVDVIYLMMEPDEIFASEFNYIMSLLNELSTPKFLLINKIDAYKRHEIYKIADTAFKKGDFKYVLPISAKKGTNVEKLLNLTVEEFSSTGAFYDEEEITSVPEKFLIAEFVREQVFNYMKDELPYDTLVECESLEEENDKLFASVAIIVKRDSQKGMIIGRQGQNIKNIGKSARQNLKRFFGVPIHLELWVKVKSNWQDSDEYLSIQGL</sequence>